<dbReference type="Proteomes" id="UP000306378">
    <property type="component" value="Unassembled WGS sequence"/>
</dbReference>
<proteinExistence type="predicted"/>
<dbReference type="RefSeq" id="WP_138445802.1">
    <property type="nucleotide sequence ID" value="NZ_CP026746.1"/>
</dbReference>
<evidence type="ECO:0000313" key="3">
    <source>
        <dbReference type="EMBL" id="VFA99341.1"/>
    </source>
</evidence>
<name>A0A4U8W0G7_9NOCA</name>
<evidence type="ECO:0000313" key="4">
    <source>
        <dbReference type="Proteomes" id="UP000290439"/>
    </source>
</evidence>
<dbReference type="Proteomes" id="UP000290439">
    <property type="component" value="Chromosome"/>
</dbReference>
<feature type="region of interest" description="Disordered" evidence="1">
    <location>
        <begin position="1"/>
        <end position="59"/>
    </location>
</feature>
<evidence type="ECO:0000313" key="5">
    <source>
        <dbReference type="Proteomes" id="UP000306378"/>
    </source>
</evidence>
<feature type="compositionally biased region" description="Basic residues" evidence="1">
    <location>
        <begin position="1"/>
        <end position="11"/>
    </location>
</feature>
<gene>
    <name evidence="2" type="ORF">FEK34_19210</name>
    <name evidence="3" type="ORF">NCTC10797_03124</name>
</gene>
<dbReference type="GeneID" id="57072646"/>
<protein>
    <submittedName>
        <fullName evidence="3">Uncharacterized protein</fullName>
    </submittedName>
</protein>
<accession>A0A4U8W0G7</accession>
<sequence>MRRRRTPRRPPARGSWELKAPEHRRPTVHPNPAGMNEKPCGGVMCVPPQAQDKRAPRWL</sequence>
<dbReference type="EMBL" id="VBUT01000007">
    <property type="protein sequence ID" value="TLF75889.1"/>
    <property type="molecule type" value="Genomic_DNA"/>
</dbReference>
<reference evidence="3 4" key="1">
    <citation type="submission" date="2019-02" db="EMBL/GenBank/DDBJ databases">
        <authorList>
            <consortium name="Pathogen Informatics"/>
        </authorList>
    </citation>
    <scope>NUCLEOTIDE SEQUENCE [LARGE SCALE GENOMIC DNA]</scope>
    <source>
        <strain evidence="3 4">3012STDY6756504</strain>
    </source>
</reference>
<evidence type="ECO:0000313" key="2">
    <source>
        <dbReference type="EMBL" id="TLF75889.1"/>
    </source>
</evidence>
<reference evidence="2 5" key="2">
    <citation type="submission" date="2019-05" db="EMBL/GenBank/DDBJ databases">
        <title>Genomes sequences of two Nocardia cyriacigeorgica environmental isolates, type strains Nocardia asteroides ATCC 19247 and Nocardia cyriacigeorgica DSM 44484.</title>
        <authorList>
            <person name="Vautrin F."/>
            <person name="Bergeron E."/>
            <person name="Dubost A."/>
            <person name="Abrouk D."/>
            <person name="Rodriguez Nava V."/>
            <person name="Pujic P."/>
        </authorList>
    </citation>
    <scope>NUCLEOTIDE SEQUENCE [LARGE SCALE GENOMIC DNA]</scope>
    <source>
        <strain evidence="2 5">EML 446</strain>
    </source>
</reference>
<organism evidence="3 4">
    <name type="scientific">Nocardia cyriacigeorgica</name>
    <dbReference type="NCBI Taxonomy" id="135487"/>
    <lineage>
        <taxon>Bacteria</taxon>
        <taxon>Bacillati</taxon>
        <taxon>Actinomycetota</taxon>
        <taxon>Actinomycetes</taxon>
        <taxon>Mycobacteriales</taxon>
        <taxon>Nocardiaceae</taxon>
        <taxon>Nocardia</taxon>
    </lineage>
</organism>
<evidence type="ECO:0000256" key="1">
    <source>
        <dbReference type="SAM" id="MobiDB-lite"/>
    </source>
</evidence>
<dbReference type="AlphaFoldDB" id="A0A4U8W0G7"/>
<dbReference type="EMBL" id="LR215973">
    <property type="protein sequence ID" value="VFA99341.1"/>
    <property type="molecule type" value="Genomic_DNA"/>
</dbReference>
<dbReference type="OrthoDB" id="4560435at2"/>